<feature type="region of interest" description="Disordered" evidence="4">
    <location>
        <begin position="1"/>
        <end position="58"/>
    </location>
</feature>
<proteinExistence type="predicted"/>
<dbReference type="InterPro" id="IPR011991">
    <property type="entry name" value="ArsR-like_HTH"/>
</dbReference>
<dbReference type="PANTHER" id="PTHR33204:SF18">
    <property type="entry name" value="TRANSCRIPTIONAL REGULATORY PROTEIN"/>
    <property type="match status" value="1"/>
</dbReference>
<dbReference type="PROSITE" id="PS51118">
    <property type="entry name" value="HTH_HXLR"/>
    <property type="match status" value="1"/>
</dbReference>
<dbReference type="EMBL" id="FOAD01000003">
    <property type="protein sequence ID" value="SEL26435.1"/>
    <property type="molecule type" value="Genomic_DNA"/>
</dbReference>
<feature type="compositionally biased region" description="Gly residues" evidence="4">
    <location>
        <begin position="1"/>
        <end position="12"/>
    </location>
</feature>
<feature type="compositionally biased region" description="Basic and acidic residues" evidence="4">
    <location>
        <begin position="44"/>
        <end position="58"/>
    </location>
</feature>
<keyword evidence="2 6" id="KW-0238">DNA-binding</keyword>
<dbReference type="InterPro" id="IPR036388">
    <property type="entry name" value="WH-like_DNA-bd_sf"/>
</dbReference>
<dbReference type="AlphaFoldDB" id="A0A1H7NTT1"/>
<dbReference type="Gene3D" id="1.10.10.10">
    <property type="entry name" value="Winged helix-like DNA-binding domain superfamily/Winged helix DNA-binding domain"/>
    <property type="match status" value="1"/>
</dbReference>
<evidence type="ECO:0000259" key="5">
    <source>
        <dbReference type="PROSITE" id="PS51118"/>
    </source>
</evidence>
<sequence>MLITDGGVGGGVTETPTTNEDSSASETPAEPDTGEELTPEIGEELTREEAAALRASFDPEERARIENTVASLLSVLGKVHAMSILSAFAFADGPLRFSDLESDLDVPPNTLSTRLHELTQAGLLTRRAYDEMPPRVEYEPTEKGKALFPVFAHLHHWAIEYDV</sequence>
<keyword evidence="1" id="KW-0805">Transcription regulation</keyword>
<evidence type="ECO:0000256" key="2">
    <source>
        <dbReference type="ARBA" id="ARBA00023125"/>
    </source>
</evidence>
<gene>
    <name evidence="6" type="ORF">SAMN04488691_103421</name>
</gene>
<evidence type="ECO:0000256" key="1">
    <source>
        <dbReference type="ARBA" id="ARBA00023015"/>
    </source>
</evidence>
<dbReference type="PANTHER" id="PTHR33204">
    <property type="entry name" value="TRANSCRIPTIONAL REGULATOR, MARR FAMILY"/>
    <property type="match status" value="1"/>
</dbReference>
<evidence type="ECO:0000256" key="3">
    <source>
        <dbReference type="ARBA" id="ARBA00023163"/>
    </source>
</evidence>
<dbReference type="InterPro" id="IPR002577">
    <property type="entry name" value="HTH_HxlR"/>
</dbReference>
<dbReference type="Pfam" id="PF01638">
    <property type="entry name" value="HxlR"/>
    <property type="match status" value="1"/>
</dbReference>
<feature type="domain" description="HTH hxlR-type" evidence="5">
    <location>
        <begin position="67"/>
        <end position="163"/>
    </location>
</feature>
<dbReference type="GO" id="GO:0003677">
    <property type="term" value="F:DNA binding"/>
    <property type="evidence" value="ECO:0007669"/>
    <property type="project" value="UniProtKB-KW"/>
</dbReference>
<keyword evidence="3" id="KW-0804">Transcription</keyword>
<dbReference type="InterPro" id="IPR036390">
    <property type="entry name" value="WH_DNA-bd_sf"/>
</dbReference>
<protein>
    <submittedName>
        <fullName evidence="6">DNA-binding transcriptional regulator, HxlR family</fullName>
    </submittedName>
</protein>
<name>A0A1H7NTT1_HALLR</name>
<dbReference type="Proteomes" id="UP000183894">
    <property type="component" value="Unassembled WGS sequence"/>
</dbReference>
<reference evidence="6 7" key="1">
    <citation type="submission" date="2016-10" db="EMBL/GenBank/DDBJ databases">
        <authorList>
            <person name="de Groot N.N."/>
        </authorList>
    </citation>
    <scope>NUCLEOTIDE SEQUENCE [LARGE SCALE GENOMIC DNA]</scope>
    <source>
        <strain evidence="6 7">CDM_5</strain>
    </source>
</reference>
<accession>A0A1H7NTT1</accession>
<evidence type="ECO:0000313" key="7">
    <source>
        <dbReference type="Proteomes" id="UP000183894"/>
    </source>
</evidence>
<dbReference type="SUPFAM" id="SSF46785">
    <property type="entry name" value="Winged helix' DNA-binding domain"/>
    <property type="match status" value="1"/>
</dbReference>
<evidence type="ECO:0000313" key="6">
    <source>
        <dbReference type="EMBL" id="SEL26435.1"/>
    </source>
</evidence>
<evidence type="ECO:0000256" key="4">
    <source>
        <dbReference type="SAM" id="MobiDB-lite"/>
    </source>
</evidence>
<dbReference type="CDD" id="cd00090">
    <property type="entry name" value="HTH_ARSR"/>
    <property type="match status" value="1"/>
</dbReference>
<organism evidence="6 7">
    <name type="scientific">Haloferax larsenii</name>
    <dbReference type="NCBI Taxonomy" id="302484"/>
    <lineage>
        <taxon>Archaea</taxon>
        <taxon>Methanobacteriati</taxon>
        <taxon>Methanobacteriota</taxon>
        <taxon>Stenosarchaea group</taxon>
        <taxon>Halobacteria</taxon>
        <taxon>Halobacteriales</taxon>
        <taxon>Haloferacaceae</taxon>
        <taxon>Haloferax</taxon>
    </lineage>
</organism>
<feature type="compositionally biased region" description="Acidic residues" evidence="4">
    <location>
        <begin position="32"/>
        <end position="43"/>
    </location>
</feature>